<sequence>MEFGQCSSLRKDCCLTLMSTMKMIIDVDTGVDDASAIMLALSRPEVEVVAITCVNGNVAIDDVCRNTLRVLKVCNRLDIPVYKGAEKSILGEGERASHYHGNDGLGDAQNHGTVDVTMIKKEHAVNALLRLVNENAGEITLVALAPLTNIALALRLDPDFGSKLKEVFIMGGNIEGKGGDRLGAEFNFFADPEAAHVTLQELHCQTTIVSWELCKSVGAGVSWDWYNQWVEVDTSKGRFFKKICHMTAERNRNILKTQDFSLCDLLAMALAIDNNIITEYLHVWSTVELGGVHTRGQLISDWRNKTKNPPNVRIVKKFSIEK</sequence>
<dbReference type="SMR" id="A0A3L5TRA4"/>
<feature type="non-terminal residue" evidence="3">
    <location>
        <position position="1"/>
    </location>
</feature>
<name>A0A3L5TRA4_MYTGA</name>
<dbReference type="InterPro" id="IPR052775">
    <property type="entry name" value="IUN_hydrolase"/>
</dbReference>
<evidence type="ECO:0000313" key="3">
    <source>
        <dbReference type="EMBL" id="OPL21677.1"/>
    </source>
</evidence>
<dbReference type="EMBL" id="KV589413">
    <property type="protein sequence ID" value="OPL21677.1"/>
    <property type="molecule type" value="Genomic_DNA"/>
</dbReference>
<keyword evidence="4" id="KW-1185">Reference proteome</keyword>
<feature type="non-terminal residue" evidence="3">
    <location>
        <position position="322"/>
    </location>
</feature>
<evidence type="ECO:0000313" key="4">
    <source>
        <dbReference type="Proteomes" id="UP000266721"/>
    </source>
</evidence>
<dbReference type="SUPFAM" id="SSF53590">
    <property type="entry name" value="Nucleoside hydrolase"/>
    <property type="match status" value="1"/>
</dbReference>
<comment type="caution">
    <text evidence="3">The sequence shown here is derived from an EMBL/GenBank/DDBJ whole genome shotgun (WGS) entry which is preliminary data.</text>
</comment>
<dbReference type="AlphaFoldDB" id="A0A3L5TRA4"/>
<dbReference type="Pfam" id="PF01156">
    <property type="entry name" value="IU_nuc_hydro"/>
    <property type="match status" value="1"/>
</dbReference>
<dbReference type="InterPro" id="IPR036452">
    <property type="entry name" value="Ribo_hydro-like"/>
</dbReference>
<evidence type="ECO:0000259" key="2">
    <source>
        <dbReference type="Pfam" id="PF01156"/>
    </source>
</evidence>
<protein>
    <recommendedName>
        <fullName evidence="2">Inosine/uridine-preferring nucleoside hydrolase domain-containing protein</fullName>
    </recommendedName>
</protein>
<dbReference type="Proteomes" id="UP000266721">
    <property type="component" value="Unassembled WGS sequence"/>
</dbReference>
<feature type="domain" description="Inosine/uridine-preferring nucleoside hydrolase" evidence="2">
    <location>
        <begin position="23"/>
        <end position="321"/>
    </location>
</feature>
<evidence type="ECO:0000256" key="1">
    <source>
        <dbReference type="ARBA" id="ARBA00009176"/>
    </source>
</evidence>
<proteinExistence type="inferred from homology"/>
<comment type="similarity">
    <text evidence="1">Belongs to the IUNH family.</text>
</comment>
<dbReference type="GO" id="GO:0016799">
    <property type="term" value="F:hydrolase activity, hydrolyzing N-glycosyl compounds"/>
    <property type="evidence" value="ECO:0007669"/>
    <property type="project" value="InterPro"/>
</dbReference>
<organism evidence="3 4">
    <name type="scientific">Mytilus galloprovincialis</name>
    <name type="common">Mediterranean mussel</name>
    <dbReference type="NCBI Taxonomy" id="29158"/>
    <lineage>
        <taxon>Eukaryota</taxon>
        <taxon>Metazoa</taxon>
        <taxon>Spiralia</taxon>
        <taxon>Lophotrochozoa</taxon>
        <taxon>Mollusca</taxon>
        <taxon>Bivalvia</taxon>
        <taxon>Autobranchia</taxon>
        <taxon>Pteriomorphia</taxon>
        <taxon>Mytilida</taxon>
        <taxon>Mytiloidea</taxon>
        <taxon>Mytilidae</taxon>
        <taxon>Mytilinae</taxon>
        <taxon>Mytilus</taxon>
    </lineage>
</organism>
<accession>A0A3L5TRA4</accession>
<dbReference type="PANTHER" id="PTHR46190">
    <property type="entry name" value="SI:CH211-201H21.5-RELATED"/>
    <property type="match status" value="1"/>
</dbReference>
<dbReference type="Gene3D" id="3.90.245.10">
    <property type="entry name" value="Ribonucleoside hydrolase-like"/>
    <property type="match status" value="1"/>
</dbReference>
<dbReference type="CDD" id="cd02649">
    <property type="entry name" value="nuc_hydro_CeIAG"/>
    <property type="match status" value="1"/>
</dbReference>
<dbReference type="InterPro" id="IPR001910">
    <property type="entry name" value="Inosine/uridine_hydrolase_dom"/>
</dbReference>
<reference evidence="3 4" key="1">
    <citation type="journal article" date="2016" name="PLoS ONE">
        <title>A First Insight into the Genome of the Filter-Feeder Mussel Mytilus galloprovincialis.</title>
        <authorList>
            <person name="Murgarella M."/>
            <person name="Puiu D."/>
            <person name="Novoa B."/>
            <person name="Figueras A."/>
            <person name="Posada D."/>
            <person name="Canchaya C."/>
        </authorList>
    </citation>
    <scope>NUCLEOTIDE SEQUENCE [LARGE SCALE GENOMIC DNA]</scope>
    <source>
        <tissue evidence="3">Muscle</tissue>
    </source>
</reference>
<dbReference type="PANTHER" id="PTHR46190:SF1">
    <property type="entry name" value="SI:CH211-201H21.5"/>
    <property type="match status" value="1"/>
</dbReference>
<gene>
    <name evidence="3" type="ORF">AM593_01683</name>
</gene>